<accession>A0A075LS04</accession>
<dbReference type="HOGENOM" id="CLU_838416_0_0_2"/>
<dbReference type="Gene3D" id="3.40.50.1010">
    <property type="entry name" value="5'-nuclease"/>
    <property type="match status" value="1"/>
</dbReference>
<dbReference type="eggNOG" id="arCOG06948">
    <property type="taxonomic scope" value="Archaea"/>
</dbReference>
<name>A0A075LS04_9EURY</name>
<evidence type="ECO:0000313" key="2">
    <source>
        <dbReference type="EMBL" id="AIF69545.1"/>
    </source>
</evidence>
<proteinExistence type="predicted"/>
<feature type="domain" description="PIN" evidence="1">
    <location>
        <begin position="111"/>
        <end position="248"/>
    </location>
</feature>
<dbReference type="Pfam" id="PF13638">
    <property type="entry name" value="PIN_4"/>
    <property type="match status" value="1"/>
</dbReference>
<evidence type="ECO:0000259" key="1">
    <source>
        <dbReference type="Pfam" id="PF13638"/>
    </source>
</evidence>
<dbReference type="GeneID" id="24842268"/>
<sequence length="331" mass="39005">MRELIIEKPELQIFLNLIQKRGITVSYPLYNMDLLKAEVYDDGYRIKVLASEKNFRDFLKDRKEFLEELPTYRDFRECFLASGIIRYDNVDEFLERLELYKGLTKGVVFAPDTNVLYHSFISNFKPLKGYEIIIVDLVKKEIENSMNFKYRPADIKALRRVLYHGELLNEFYNKRKMKSRKAAYIALKEFDKLKDRAIEVESVKEEARTNDELIVKTLKKFDQENAPLTILLTADIAMTDIAKLEGVEHFLFEYPHGELDELFAAPHQLRALLFNLAAVFGVIQINRAYLFGEFRGKAKLNELKMLLRGEYEEMKFHLEICRKIMGLKIKK</sequence>
<dbReference type="OrthoDB" id="92696at2157"/>
<dbReference type="AlphaFoldDB" id="A0A075LS04"/>
<keyword evidence="3" id="KW-1185">Reference proteome</keyword>
<dbReference type="InterPro" id="IPR002716">
    <property type="entry name" value="PIN_dom"/>
</dbReference>
<reference evidence="3" key="1">
    <citation type="submission" date="2013-06" db="EMBL/GenBank/DDBJ databases">
        <title>Complete Genome Sequence of Hyperthermophilic Palaeococcus pacificus DY20341T, Isolated from a Deep-Sea Hydrothermal Sediments.</title>
        <authorList>
            <person name="Zeng X."/>
            <person name="Shao Z."/>
        </authorList>
    </citation>
    <scope>NUCLEOTIDE SEQUENCE [LARGE SCALE GENOMIC DNA]</scope>
    <source>
        <strain evidence="3">DY20341</strain>
    </source>
</reference>
<dbReference type="EMBL" id="CP006019">
    <property type="protein sequence ID" value="AIF69545.1"/>
    <property type="molecule type" value="Genomic_DNA"/>
</dbReference>
<dbReference type="SUPFAM" id="SSF88723">
    <property type="entry name" value="PIN domain-like"/>
    <property type="match status" value="1"/>
</dbReference>
<dbReference type="KEGG" id="ppac:PAP_05725"/>
<dbReference type="InterPro" id="IPR029060">
    <property type="entry name" value="PIN-like_dom_sf"/>
</dbReference>
<dbReference type="STRING" id="1343739.PAP_05725"/>
<reference evidence="2 3" key="2">
    <citation type="journal article" date="2015" name="Genome Announc.">
        <title>Complete Genome Sequence of Hyperthermophilic Piezophilic Archaeon Palaeococcus pacificus DY20341T, Isolated from Deep-Sea Hydrothermal Sediments.</title>
        <authorList>
            <person name="Zeng X."/>
            <person name="Jebbar M."/>
            <person name="Shao Z."/>
        </authorList>
    </citation>
    <scope>NUCLEOTIDE SEQUENCE [LARGE SCALE GENOMIC DNA]</scope>
    <source>
        <strain evidence="2 3">DY20341</strain>
    </source>
</reference>
<gene>
    <name evidence="2" type="ORF">PAP_05725</name>
</gene>
<organism evidence="2 3">
    <name type="scientific">Palaeococcus pacificus DY20341</name>
    <dbReference type="NCBI Taxonomy" id="1343739"/>
    <lineage>
        <taxon>Archaea</taxon>
        <taxon>Methanobacteriati</taxon>
        <taxon>Methanobacteriota</taxon>
        <taxon>Thermococci</taxon>
        <taxon>Thermococcales</taxon>
        <taxon>Thermococcaceae</taxon>
        <taxon>Palaeococcus</taxon>
    </lineage>
</organism>
<dbReference type="Proteomes" id="UP000027981">
    <property type="component" value="Chromosome"/>
</dbReference>
<evidence type="ECO:0000313" key="3">
    <source>
        <dbReference type="Proteomes" id="UP000027981"/>
    </source>
</evidence>
<dbReference type="RefSeq" id="WP_048165090.1">
    <property type="nucleotide sequence ID" value="NZ_CP006019.1"/>
</dbReference>
<protein>
    <recommendedName>
        <fullName evidence="1">PIN domain-containing protein</fullName>
    </recommendedName>
</protein>